<keyword evidence="2 4" id="KW-0067">ATP-binding</keyword>
<name>A0ABT3QFE8_9PROT</name>
<dbReference type="EMBL" id="JAPIUZ010000003">
    <property type="protein sequence ID" value="MCX2564007.1"/>
    <property type="molecule type" value="Genomic_DNA"/>
</dbReference>
<dbReference type="Proteomes" id="UP001301152">
    <property type="component" value="Unassembled WGS sequence"/>
</dbReference>
<evidence type="ECO:0000313" key="4">
    <source>
        <dbReference type="EMBL" id="MCX2564007.1"/>
    </source>
</evidence>
<dbReference type="Pfam" id="PF00005">
    <property type="entry name" value="ABC_tran"/>
    <property type="match status" value="1"/>
</dbReference>
<dbReference type="PANTHER" id="PTHR24220">
    <property type="entry name" value="IMPORT ATP-BINDING PROTEIN"/>
    <property type="match status" value="1"/>
</dbReference>
<evidence type="ECO:0000256" key="1">
    <source>
        <dbReference type="ARBA" id="ARBA00022741"/>
    </source>
</evidence>
<dbReference type="PANTHER" id="PTHR24220:SF470">
    <property type="entry name" value="CELL DIVISION ATP-BINDING PROTEIN FTSE"/>
    <property type="match status" value="1"/>
</dbReference>
<dbReference type="PROSITE" id="PS50893">
    <property type="entry name" value="ABC_TRANSPORTER_2"/>
    <property type="match status" value="1"/>
</dbReference>
<proteinExistence type="predicted"/>
<dbReference type="InterPro" id="IPR003439">
    <property type="entry name" value="ABC_transporter-like_ATP-bd"/>
</dbReference>
<dbReference type="RefSeq" id="WP_173559544.1">
    <property type="nucleotide sequence ID" value="NZ_JAPIUZ010000003.1"/>
</dbReference>
<sequence>MICLQNVYWQRERRRGHSVLHNITFTIRQGGFRWLLGPSGAGKSSLLALLNLESLPLTGQMNILGKSVSNTTPRSALVRLRHRIGMVHQDYNLIHDLSVFDNVALPLRLQKRPEDEISEEVKAILSWVGLGAHTGMPSASLSGGEQQRTALARAIVHRPEIILADEPTNALEESQAYRLLDLFDELNTMGTTVIIATHNEALVRRMPRPSLYLENGHLTCEGGE</sequence>
<dbReference type="InterPro" id="IPR015854">
    <property type="entry name" value="ABC_transpr_LolD-like"/>
</dbReference>
<dbReference type="Gene3D" id="3.40.50.300">
    <property type="entry name" value="P-loop containing nucleotide triphosphate hydrolases"/>
    <property type="match status" value="1"/>
</dbReference>
<comment type="caution">
    <text evidence="4">The sequence shown here is derived from an EMBL/GenBank/DDBJ whole genome shotgun (WGS) entry which is preliminary data.</text>
</comment>
<feature type="domain" description="ABC transporter" evidence="3">
    <location>
        <begin position="2"/>
        <end position="224"/>
    </location>
</feature>
<dbReference type="SUPFAM" id="SSF52540">
    <property type="entry name" value="P-loop containing nucleoside triphosphate hydrolases"/>
    <property type="match status" value="1"/>
</dbReference>
<organism evidence="4 5">
    <name type="scientific">Acetobacter thailandicus</name>
    <dbReference type="NCBI Taxonomy" id="1502842"/>
    <lineage>
        <taxon>Bacteria</taxon>
        <taxon>Pseudomonadati</taxon>
        <taxon>Pseudomonadota</taxon>
        <taxon>Alphaproteobacteria</taxon>
        <taxon>Acetobacterales</taxon>
        <taxon>Acetobacteraceae</taxon>
        <taxon>Acetobacter</taxon>
    </lineage>
</organism>
<protein>
    <submittedName>
        <fullName evidence="4">ATP-binding cassette domain-containing protein</fullName>
    </submittedName>
</protein>
<accession>A0ABT3QFE8</accession>
<gene>
    <name evidence="4" type="ORF">OQ497_08555</name>
</gene>
<keyword evidence="1" id="KW-0547">Nucleotide-binding</keyword>
<dbReference type="SMART" id="SM00382">
    <property type="entry name" value="AAA"/>
    <property type="match status" value="1"/>
</dbReference>
<evidence type="ECO:0000259" key="3">
    <source>
        <dbReference type="PROSITE" id="PS50893"/>
    </source>
</evidence>
<reference evidence="4 5" key="1">
    <citation type="submission" date="2022-11" db="EMBL/GenBank/DDBJ databases">
        <title>Genome sequencing of Acetobacter type strain.</title>
        <authorList>
            <person name="Heo J."/>
            <person name="Lee D."/>
            <person name="Han B.-H."/>
            <person name="Hong S.-B."/>
            <person name="Kwon S.-W."/>
        </authorList>
    </citation>
    <scope>NUCLEOTIDE SEQUENCE [LARGE SCALE GENOMIC DNA]</scope>
    <source>
        <strain evidence="4 5">KACC 21253</strain>
    </source>
</reference>
<evidence type="ECO:0000256" key="2">
    <source>
        <dbReference type="ARBA" id="ARBA00022840"/>
    </source>
</evidence>
<evidence type="ECO:0000313" key="5">
    <source>
        <dbReference type="Proteomes" id="UP001301152"/>
    </source>
</evidence>
<dbReference type="InterPro" id="IPR003593">
    <property type="entry name" value="AAA+_ATPase"/>
</dbReference>
<keyword evidence="5" id="KW-1185">Reference proteome</keyword>
<dbReference type="GO" id="GO:0005524">
    <property type="term" value="F:ATP binding"/>
    <property type="evidence" value="ECO:0007669"/>
    <property type="project" value="UniProtKB-KW"/>
</dbReference>
<dbReference type="InterPro" id="IPR027417">
    <property type="entry name" value="P-loop_NTPase"/>
</dbReference>